<dbReference type="PANTHER" id="PTHR39639:SF1">
    <property type="entry name" value="DUF262 DOMAIN-CONTAINING PROTEIN"/>
    <property type="match status" value="1"/>
</dbReference>
<dbReference type="InterPro" id="IPR036086">
    <property type="entry name" value="ParB/Sulfiredoxin_sf"/>
</dbReference>
<dbReference type="PANTHER" id="PTHR39639">
    <property type="entry name" value="CHROMOSOME 16, WHOLE GENOME SHOTGUN SEQUENCE"/>
    <property type="match status" value="1"/>
</dbReference>
<gene>
    <name evidence="2" type="ORF">BSR19_03095</name>
</gene>
<dbReference type="EMBL" id="CP018187">
    <property type="protein sequence ID" value="QGU80175.1"/>
    <property type="molecule type" value="Genomic_DNA"/>
</dbReference>
<protein>
    <recommendedName>
        <fullName evidence="1">GmrSD restriction endonucleases N-terminal domain-containing protein</fullName>
    </recommendedName>
</protein>
<reference evidence="2 3" key="1">
    <citation type="submission" date="2016-11" db="EMBL/GenBank/DDBJ databases">
        <title>The potential of Streptococcus salivarius to inhibit the production of volatile sulphur compounds in the oral cavity.</title>
        <authorList>
            <person name="Sun L."/>
            <person name="Li Z."/>
            <person name="Jin D."/>
            <person name="Zhao H."/>
        </authorList>
    </citation>
    <scope>NUCLEOTIDE SEQUENCE [LARGE SCALE GENOMIC DNA]</scope>
    <source>
        <strain evidence="2 3">ICDC2</strain>
    </source>
</reference>
<dbReference type="InterPro" id="IPR004919">
    <property type="entry name" value="GmrSD_N"/>
</dbReference>
<accession>A0AB37D8Z7</accession>
<evidence type="ECO:0000259" key="1">
    <source>
        <dbReference type="Pfam" id="PF03235"/>
    </source>
</evidence>
<dbReference type="RefSeq" id="WP_002890358.1">
    <property type="nucleotide sequence ID" value="NZ_CP018187.1"/>
</dbReference>
<dbReference type="Pfam" id="PF03235">
    <property type="entry name" value="GmrSD_N"/>
    <property type="match status" value="1"/>
</dbReference>
<feature type="domain" description="GmrSD restriction endonucleases N-terminal" evidence="1">
    <location>
        <begin position="21"/>
        <end position="212"/>
    </location>
</feature>
<evidence type="ECO:0000313" key="2">
    <source>
        <dbReference type="EMBL" id="QGU80175.1"/>
    </source>
</evidence>
<sequence length="406" mass="48198">MKNKVYYGEYSLEHWIKLILKKNIVLPDYQRYYVWNQEKVKTLIESFNKKEFVPPVTVGAFTDEEGRKNLILDGQQRLTSIFLAYLNLFPNRKCEDWAPKDFIPLANTNDDSEIDEGNDYKGVDWNFNRLLSIGSSKASIKEKVKTEQYITLNVDIGEDFFKDNYLGFSFIVPSYDGEERKKEQIKFYSSVFRHINIQGEALSNVESRRSLYYLNDALEPFFDPDIFKNIKLNDKKLDFVRYLAILDSYKKQDYNISQVAAGNGNKLEQFYTDYVYKIAEEFDFDFDFDNKISILSKNLEYDFFPENFPSIIDADIYMFGLIYFSVFKEKKLILEKNSNLKAEIVNKISELKDLKIKAGQEFEGTLYSYEYDYEYGYYHQKSPNALKYIRLRLKESLELYKEYFSE</sequence>
<dbReference type="AlphaFoldDB" id="A0AB37D8Z7"/>
<name>A0AB37D8Z7_STRSL</name>
<proteinExistence type="predicted"/>
<dbReference type="SUPFAM" id="SSF110849">
    <property type="entry name" value="ParB/Sulfiredoxin"/>
    <property type="match status" value="1"/>
</dbReference>
<dbReference type="Proteomes" id="UP000422997">
    <property type="component" value="Chromosome"/>
</dbReference>
<evidence type="ECO:0000313" key="3">
    <source>
        <dbReference type="Proteomes" id="UP000422997"/>
    </source>
</evidence>
<organism evidence="2 3">
    <name type="scientific">Streptococcus salivarius</name>
    <dbReference type="NCBI Taxonomy" id="1304"/>
    <lineage>
        <taxon>Bacteria</taxon>
        <taxon>Bacillati</taxon>
        <taxon>Bacillota</taxon>
        <taxon>Bacilli</taxon>
        <taxon>Lactobacillales</taxon>
        <taxon>Streptococcaceae</taxon>
        <taxon>Streptococcus</taxon>
    </lineage>
</organism>